<dbReference type="Proteomes" id="UP000051530">
    <property type="component" value="Unassembled WGS sequence"/>
</dbReference>
<dbReference type="EMBL" id="LGUB01001284">
    <property type="protein sequence ID" value="KRH92028.1"/>
    <property type="molecule type" value="Genomic_DNA"/>
</dbReference>
<name>A0A0R0LRB9_9MICR</name>
<reference evidence="1 2" key="1">
    <citation type="submission" date="2015-07" db="EMBL/GenBank/DDBJ databases">
        <title>The genome of Pseudoloma neurophilia, a relevant intracellular parasite of the zebrafish.</title>
        <authorList>
            <person name="Ndikumana S."/>
            <person name="Pelin A."/>
            <person name="Sanders J."/>
            <person name="Corradi N."/>
        </authorList>
    </citation>
    <scope>NUCLEOTIDE SEQUENCE [LARGE SCALE GENOMIC DNA]</scope>
    <source>
        <strain evidence="1 2">MK1</strain>
    </source>
</reference>
<keyword evidence="2" id="KW-1185">Reference proteome</keyword>
<feature type="non-terminal residue" evidence="1">
    <location>
        <position position="147"/>
    </location>
</feature>
<proteinExistence type="predicted"/>
<sequence>MRKRTVTARKSVKNTSKVKIQRVKHDIISKPINSQKPEEKFDKTIAIKTFSSLSVKYSVDKMHEPYLLKIFDNMSGFFLGLEYLNDFMIDLYCQAIFCLYFEMDQRNFIKQNSLKSEMFKKACKEVKKFMIKKETVQWRVGLFTIRD</sequence>
<accession>A0A0R0LRB9</accession>
<comment type="caution">
    <text evidence="1">The sequence shown here is derived from an EMBL/GenBank/DDBJ whole genome shotgun (WGS) entry which is preliminary data.</text>
</comment>
<protein>
    <submittedName>
        <fullName evidence="1">Uncharacterized protein</fullName>
    </submittedName>
</protein>
<dbReference type="VEuPathDB" id="MicrosporidiaDB:M153_13875000441"/>
<evidence type="ECO:0000313" key="2">
    <source>
        <dbReference type="Proteomes" id="UP000051530"/>
    </source>
</evidence>
<evidence type="ECO:0000313" key="1">
    <source>
        <dbReference type="EMBL" id="KRH92028.1"/>
    </source>
</evidence>
<dbReference type="AlphaFoldDB" id="A0A0R0LRB9"/>
<gene>
    <name evidence="1" type="ORF">M153_13875000441</name>
</gene>
<organism evidence="1 2">
    <name type="scientific">Pseudoloma neurophilia</name>
    <dbReference type="NCBI Taxonomy" id="146866"/>
    <lineage>
        <taxon>Eukaryota</taxon>
        <taxon>Fungi</taxon>
        <taxon>Fungi incertae sedis</taxon>
        <taxon>Microsporidia</taxon>
        <taxon>Pseudoloma</taxon>
    </lineage>
</organism>